<dbReference type="InterPro" id="IPR035901">
    <property type="entry name" value="GIY-YIG_endonuc_sf"/>
</dbReference>
<keyword evidence="2" id="KW-0378">Hydrolase</keyword>
<dbReference type="CDD" id="cd10443">
    <property type="entry name" value="GIY-YIG_HE_Tlr8p_PBC-V_like"/>
    <property type="match status" value="1"/>
</dbReference>
<dbReference type="InterPro" id="IPR000305">
    <property type="entry name" value="GIY-YIG_endonuc"/>
</dbReference>
<organism evidence="2 3">
    <name type="scientific">Flavobacterium sufflavum</name>
    <dbReference type="NCBI Taxonomy" id="1921138"/>
    <lineage>
        <taxon>Bacteria</taxon>
        <taxon>Pseudomonadati</taxon>
        <taxon>Bacteroidota</taxon>
        <taxon>Flavobacteriia</taxon>
        <taxon>Flavobacteriales</taxon>
        <taxon>Flavobacteriaceae</taxon>
        <taxon>Flavobacterium</taxon>
    </lineage>
</organism>
<dbReference type="InterPro" id="IPR010896">
    <property type="entry name" value="NUMOD1"/>
</dbReference>
<gene>
    <name evidence="2" type="ORF">EOD40_13105</name>
</gene>
<dbReference type="EMBL" id="SACJ01000008">
    <property type="protein sequence ID" value="RVT74443.1"/>
    <property type="molecule type" value="Genomic_DNA"/>
</dbReference>
<dbReference type="Pfam" id="PF01541">
    <property type="entry name" value="GIY-YIG"/>
    <property type="match status" value="1"/>
</dbReference>
<dbReference type="SUPFAM" id="SSF82771">
    <property type="entry name" value="GIY-YIG endonuclease"/>
    <property type="match status" value="1"/>
</dbReference>
<dbReference type="AlphaFoldDB" id="A0A437KR88"/>
<evidence type="ECO:0000313" key="3">
    <source>
        <dbReference type="Proteomes" id="UP000285211"/>
    </source>
</evidence>
<evidence type="ECO:0000259" key="1">
    <source>
        <dbReference type="SMART" id="SM00465"/>
    </source>
</evidence>
<dbReference type="GO" id="GO:0004519">
    <property type="term" value="F:endonuclease activity"/>
    <property type="evidence" value="ECO:0007669"/>
    <property type="project" value="UniProtKB-KW"/>
</dbReference>
<dbReference type="Gene3D" id="1.10.10.10">
    <property type="entry name" value="Winged helix-like DNA-binding domain superfamily/Winged helix DNA-binding domain"/>
    <property type="match status" value="2"/>
</dbReference>
<dbReference type="SMART" id="SM00497">
    <property type="entry name" value="IENR1"/>
    <property type="match status" value="2"/>
</dbReference>
<keyword evidence="2" id="KW-0255">Endonuclease</keyword>
<comment type="caution">
    <text evidence="2">The sequence shown here is derived from an EMBL/GenBank/DDBJ whole genome shotgun (WGS) entry which is preliminary data.</text>
</comment>
<dbReference type="InterPro" id="IPR003647">
    <property type="entry name" value="Intron_nuc_1_rpt"/>
</dbReference>
<dbReference type="InterPro" id="IPR036388">
    <property type="entry name" value="WH-like_DNA-bd_sf"/>
</dbReference>
<dbReference type="SMART" id="SM00465">
    <property type="entry name" value="GIYc"/>
    <property type="match status" value="1"/>
</dbReference>
<sequence length="218" mass="25001">MKMENTNYIIYKAQNIITGECYIGATTKSIEERKQDHLQKANSGSSQKFHDAITTSGAGNFVWEQLDTASNPNELAEKETKYIYDFKAQEEGYNSDCGGGFQKLVYQYNENGILIETYNNLTEIKETLGIDKQRISSACLNSKMYDGFFWSYRQLEKIIPKTDFRLKAVNQYSLNQEFIENFKSASEASRKTGISKSCITKCCRNERKSSGGYIWNYL</sequence>
<dbReference type="OrthoDB" id="1200681at2"/>
<keyword evidence="2" id="KW-0540">Nuclease</keyword>
<dbReference type="Pfam" id="PF07453">
    <property type="entry name" value="NUMOD1"/>
    <property type="match status" value="2"/>
</dbReference>
<protein>
    <submittedName>
        <fullName evidence="2">Endonuclease</fullName>
    </submittedName>
</protein>
<proteinExistence type="predicted"/>
<dbReference type="Proteomes" id="UP000285211">
    <property type="component" value="Unassembled WGS sequence"/>
</dbReference>
<reference evidence="2 3" key="1">
    <citation type="submission" date="2019-01" db="EMBL/GenBank/DDBJ databases">
        <authorList>
            <person name="Chen W.-M."/>
        </authorList>
    </citation>
    <scope>NUCLEOTIDE SEQUENCE [LARGE SCALE GENOMIC DNA]</scope>
    <source>
        <strain evidence="2 3">BBQ-12</strain>
    </source>
</reference>
<dbReference type="Gene3D" id="3.40.1440.10">
    <property type="entry name" value="GIY-YIG endonuclease"/>
    <property type="match status" value="1"/>
</dbReference>
<accession>A0A437KR88</accession>
<keyword evidence="3" id="KW-1185">Reference proteome</keyword>
<evidence type="ECO:0000313" key="2">
    <source>
        <dbReference type="EMBL" id="RVT74443.1"/>
    </source>
</evidence>
<name>A0A437KR88_9FLAO</name>
<dbReference type="SUPFAM" id="SSF64496">
    <property type="entry name" value="DNA-binding domain of intron-encoded endonucleases"/>
    <property type="match status" value="1"/>
</dbReference>
<feature type="domain" description="GIY-YIG" evidence="1">
    <location>
        <begin position="7"/>
        <end position="99"/>
    </location>
</feature>